<comment type="caution">
    <text evidence="2">The sequence shown here is derived from an EMBL/GenBank/DDBJ whole genome shotgun (WGS) entry which is preliminary data.</text>
</comment>
<proteinExistence type="predicted"/>
<feature type="compositionally biased region" description="Basic and acidic residues" evidence="1">
    <location>
        <begin position="112"/>
        <end position="132"/>
    </location>
</feature>
<dbReference type="Proteomes" id="UP000024635">
    <property type="component" value="Unassembled WGS sequence"/>
</dbReference>
<keyword evidence="3" id="KW-1185">Reference proteome</keyword>
<evidence type="ECO:0000313" key="3">
    <source>
        <dbReference type="Proteomes" id="UP000024635"/>
    </source>
</evidence>
<dbReference type="EMBL" id="JARK01001428">
    <property type="protein sequence ID" value="EYC03623.1"/>
    <property type="molecule type" value="Genomic_DNA"/>
</dbReference>
<name>A0A016TM77_9BILA</name>
<reference evidence="3" key="1">
    <citation type="journal article" date="2015" name="Nat. Genet.">
        <title>The genome and transcriptome of the zoonotic hookworm Ancylostoma ceylanicum identify infection-specific gene families.</title>
        <authorList>
            <person name="Schwarz E.M."/>
            <person name="Hu Y."/>
            <person name="Antoshechkin I."/>
            <person name="Miller M.M."/>
            <person name="Sternberg P.W."/>
            <person name="Aroian R.V."/>
        </authorList>
    </citation>
    <scope>NUCLEOTIDE SEQUENCE</scope>
    <source>
        <strain evidence="3">HY135</strain>
    </source>
</reference>
<organism evidence="2 3">
    <name type="scientific">Ancylostoma ceylanicum</name>
    <dbReference type="NCBI Taxonomy" id="53326"/>
    <lineage>
        <taxon>Eukaryota</taxon>
        <taxon>Metazoa</taxon>
        <taxon>Ecdysozoa</taxon>
        <taxon>Nematoda</taxon>
        <taxon>Chromadorea</taxon>
        <taxon>Rhabditida</taxon>
        <taxon>Rhabditina</taxon>
        <taxon>Rhabditomorpha</taxon>
        <taxon>Strongyloidea</taxon>
        <taxon>Ancylostomatidae</taxon>
        <taxon>Ancylostomatinae</taxon>
        <taxon>Ancylostoma</taxon>
    </lineage>
</organism>
<evidence type="ECO:0000313" key="2">
    <source>
        <dbReference type="EMBL" id="EYC03623.1"/>
    </source>
</evidence>
<feature type="region of interest" description="Disordered" evidence="1">
    <location>
        <begin position="106"/>
        <end position="132"/>
    </location>
</feature>
<sequence length="132" mass="15103">MQRSDKEDLKERRAAVLLVAADSGRSIRKTRRDFSNRKTKMTALRRADGATSSSGRAMEKVIYDFYSELFDSHVHLPPCHLREDGFVIMSVLPYEVRHVIKLVSEESYSARSRQDSTRTSEESTDSSCEHTC</sequence>
<dbReference type="AlphaFoldDB" id="A0A016TM77"/>
<protein>
    <submittedName>
        <fullName evidence="2">Uncharacterized protein</fullName>
    </submittedName>
</protein>
<gene>
    <name evidence="2" type="primary">Acey_s0092.g2525</name>
    <name evidence="2" type="ORF">Y032_0092g2525</name>
</gene>
<evidence type="ECO:0000256" key="1">
    <source>
        <dbReference type="SAM" id="MobiDB-lite"/>
    </source>
</evidence>
<accession>A0A016TM77</accession>